<reference evidence="2 3" key="1">
    <citation type="journal article" date="2013" name="Mar. Genomics">
        <title>Expression of sulfatases in Rhodopirellula baltica and the diversity of sulfatases in the genus Rhodopirellula.</title>
        <authorList>
            <person name="Wegner C.E."/>
            <person name="Richter-Heitmann T."/>
            <person name="Klindworth A."/>
            <person name="Klockow C."/>
            <person name="Richter M."/>
            <person name="Achstetter T."/>
            <person name="Glockner F.O."/>
            <person name="Harder J."/>
        </authorList>
    </citation>
    <scope>NUCLEOTIDE SEQUENCE [LARGE SCALE GENOMIC DNA]</scope>
    <source>
        <strain evidence="2 3">WH47</strain>
    </source>
</reference>
<protein>
    <submittedName>
        <fullName evidence="2">Uncharacterized protein</fullName>
    </submittedName>
</protein>
<feature type="region of interest" description="Disordered" evidence="1">
    <location>
        <begin position="1"/>
        <end position="42"/>
    </location>
</feature>
<dbReference type="AlphaFoldDB" id="F2ARR7"/>
<name>F2ARR7_RHOBT</name>
<accession>F2ARR7</accession>
<proteinExistence type="predicted"/>
<evidence type="ECO:0000256" key="1">
    <source>
        <dbReference type="SAM" id="MobiDB-lite"/>
    </source>
</evidence>
<dbReference type="EMBL" id="AFAR01000130">
    <property type="protein sequence ID" value="EGF27641.1"/>
    <property type="molecule type" value="Genomic_DNA"/>
</dbReference>
<organism evidence="2 3">
    <name type="scientific">Rhodopirellula baltica WH47</name>
    <dbReference type="NCBI Taxonomy" id="991778"/>
    <lineage>
        <taxon>Bacteria</taxon>
        <taxon>Pseudomonadati</taxon>
        <taxon>Planctomycetota</taxon>
        <taxon>Planctomycetia</taxon>
        <taxon>Pirellulales</taxon>
        <taxon>Pirellulaceae</taxon>
        <taxon>Rhodopirellula</taxon>
    </lineage>
</organism>
<evidence type="ECO:0000313" key="2">
    <source>
        <dbReference type="EMBL" id="EGF27641.1"/>
    </source>
</evidence>
<comment type="caution">
    <text evidence="2">The sequence shown here is derived from an EMBL/GenBank/DDBJ whole genome shotgun (WGS) entry which is preliminary data.</text>
</comment>
<gene>
    <name evidence="2" type="ORF">RBWH47_02338</name>
</gene>
<sequence length="42" mass="4354">MRTKPGADSVVSAMEDGDQKPQESPLGKGGLHAIEDTACGLR</sequence>
<dbReference type="Proteomes" id="UP000006222">
    <property type="component" value="Unassembled WGS sequence"/>
</dbReference>
<evidence type="ECO:0000313" key="3">
    <source>
        <dbReference type="Proteomes" id="UP000006222"/>
    </source>
</evidence>
<dbReference type="PATRIC" id="fig|991778.3.peg.2553"/>